<sequence>MDVNKIIIEYLKLIIDLLHYAGWPILIFIIFMYYRKKIPLLVGDLLPRIKKITFNKISVEFVQKVNELKNFQQNYDVKESVELKEYLYNPEFRQLLRVRSDFSILASWQDIEMKLRQMGINPYTRNKSQKLVQKYDFKQSKLILHLKDLRSEVVHNNNIRIPEETALEYRKACFEALQALDKLEDSLVSKIIRKGSY</sequence>
<name>A0A0R1VED4_9LACO</name>
<proteinExistence type="predicted"/>
<feature type="transmembrane region" description="Helical" evidence="1">
    <location>
        <begin position="17"/>
        <end position="34"/>
    </location>
</feature>
<keyword evidence="1" id="KW-0472">Membrane</keyword>
<protein>
    <recommendedName>
        <fullName evidence="4">RiboL-PSP-HEPN domain-containing protein</fullName>
    </recommendedName>
</protein>
<dbReference type="PATRIC" id="fig|1423767.3.peg.1059"/>
<evidence type="ECO:0008006" key="4">
    <source>
        <dbReference type="Google" id="ProtNLM"/>
    </source>
</evidence>
<keyword evidence="1" id="KW-0812">Transmembrane</keyword>
<dbReference type="Proteomes" id="UP000051307">
    <property type="component" value="Unassembled WGS sequence"/>
</dbReference>
<evidence type="ECO:0000313" key="3">
    <source>
        <dbReference type="Proteomes" id="UP000051307"/>
    </source>
</evidence>
<accession>A0A0R1VED4</accession>
<dbReference type="AlphaFoldDB" id="A0A0R1VED4"/>
<reference evidence="2 3" key="1">
    <citation type="journal article" date="2015" name="Genome Announc.">
        <title>Expanding the biotechnology potential of lactobacilli through comparative genomics of 213 strains and associated genera.</title>
        <authorList>
            <person name="Sun Z."/>
            <person name="Harris H.M."/>
            <person name="McCann A."/>
            <person name="Guo C."/>
            <person name="Argimon S."/>
            <person name="Zhang W."/>
            <person name="Yang X."/>
            <person name="Jeffery I.B."/>
            <person name="Cooney J.C."/>
            <person name="Kagawa T.F."/>
            <person name="Liu W."/>
            <person name="Song Y."/>
            <person name="Salvetti E."/>
            <person name="Wrobel A."/>
            <person name="Rasinkangas P."/>
            <person name="Parkhill J."/>
            <person name="Rea M.C."/>
            <person name="O'Sullivan O."/>
            <person name="Ritari J."/>
            <person name="Douillard F.P."/>
            <person name="Paul Ross R."/>
            <person name="Yang R."/>
            <person name="Briner A.E."/>
            <person name="Felis G.E."/>
            <person name="de Vos W.M."/>
            <person name="Barrangou R."/>
            <person name="Klaenhammer T.R."/>
            <person name="Caufield P.W."/>
            <person name="Cui Y."/>
            <person name="Zhang H."/>
            <person name="O'Toole P.W."/>
        </authorList>
    </citation>
    <scope>NUCLEOTIDE SEQUENCE [LARGE SCALE GENOMIC DNA]</scope>
    <source>
        <strain evidence="2 3">DSM 16761</strain>
    </source>
</reference>
<keyword evidence="1" id="KW-1133">Transmembrane helix</keyword>
<evidence type="ECO:0000313" key="2">
    <source>
        <dbReference type="EMBL" id="KRM03850.1"/>
    </source>
</evidence>
<organism evidence="2 3">
    <name type="scientific">Lactobacillus kitasatonis DSM 16761 = JCM 1039</name>
    <dbReference type="NCBI Taxonomy" id="1423767"/>
    <lineage>
        <taxon>Bacteria</taxon>
        <taxon>Bacillati</taxon>
        <taxon>Bacillota</taxon>
        <taxon>Bacilli</taxon>
        <taxon>Lactobacillales</taxon>
        <taxon>Lactobacillaceae</taxon>
        <taxon>Lactobacillus</taxon>
    </lineage>
</organism>
<dbReference type="EMBL" id="AZFU01000025">
    <property type="protein sequence ID" value="KRM03850.1"/>
    <property type="molecule type" value="Genomic_DNA"/>
</dbReference>
<evidence type="ECO:0000256" key="1">
    <source>
        <dbReference type="SAM" id="Phobius"/>
    </source>
</evidence>
<comment type="caution">
    <text evidence="2">The sequence shown here is derived from an EMBL/GenBank/DDBJ whole genome shotgun (WGS) entry which is preliminary data.</text>
</comment>
<gene>
    <name evidence="2" type="ORF">FC59_GL001023</name>
</gene>
<dbReference type="RefSeq" id="WP_025015001.1">
    <property type="nucleotide sequence ID" value="NZ_AZFU01000025.1"/>
</dbReference>